<keyword evidence="2 7" id="KW-0645">Protease</keyword>
<dbReference type="GO" id="GO:0008233">
    <property type="term" value="F:peptidase activity"/>
    <property type="evidence" value="ECO:0007669"/>
    <property type="project" value="UniProtKB-KW"/>
</dbReference>
<dbReference type="Gene3D" id="3.30.70.1490">
    <property type="entry name" value="Cysteine protease Prp"/>
    <property type="match status" value="1"/>
</dbReference>
<evidence type="ECO:0000313" key="8">
    <source>
        <dbReference type="Proteomes" id="UP001490816"/>
    </source>
</evidence>
<dbReference type="PANTHER" id="PTHR39178:SF1">
    <property type="entry name" value="RIBOSOMAL-PROCESSING CYSTEINE PROTEASE PRP"/>
    <property type="match status" value="1"/>
</dbReference>
<evidence type="ECO:0000256" key="3">
    <source>
        <dbReference type="ARBA" id="ARBA00022801"/>
    </source>
</evidence>
<reference evidence="7 8" key="1">
    <citation type="submission" date="2024-03" db="EMBL/GenBank/DDBJ databases">
        <title>Human intestinal bacterial collection.</title>
        <authorList>
            <person name="Pauvert C."/>
            <person name="Hitch T.C.A."/>
            <person name="Clavel T."/>
        </authorList>
    </citation>
    <scope>NUCLEOTIDE SEQUENCE [LARGE SCALE GENOMIC DNA]</scope>
    <source>
        <strain evidence="7 8">CLA-JM-H38</strain>
    </source>
</reference>
<keyword evidence="3" id="KW-0378">Hydrolase</keyword>
<evidence type="ECO:0000256" key="4">
    <source>
        <dbReference type="ARBA" id="ARBA00022807"/>
    </source>
</evidence>
<dbReference type="Pfam" id="PF04327">
    <property type="entry name" value="Peptidase_Prp"/>
    <property type="match status" value="1"/>
</dbReference>
<gene>
    <name evidence="7" type="ORF">WMO39_04120</name>
</gene>
<dbReference type="CDD" id="cd16332">
    <property type="entry name" value="Prp-like"/>
    <property type="match status" value="1"/>
</dbReference>
<organism evidence="7 8">
    <name type="scientific">Ruminococcoides intestinale</name>
    <dbReference type="NCBI Taxonomy" id="3133162"/>
    <lineage>
        <taxon>Bacteria</taxon>
        <taxon>Bacillati</taxon>
        <taxon>Bacillota</taxon>
        <taxon>Clostridia</taxon>
        <taxon>Eubacteriales</taxon>
        <taxon>Oscillospiraceae</taxon>
        <taxon>Ruminococcoides</taxon>
    </lineage>
</organism>
<dbReference type="Proteomes" id="UP001490816">
    <property type="component" value="Unassembled WGS sequence"/>
</dbReference>
<comment type="similarity">
    <text evidence="5">Belongs to the Prp family.</text>
</comment>
<keyword evidence="8" id="KW-1185">Reference proteome</keyword>
<dbReference type="PANTHER" id="PTHR39178">
    <property type="entry name" value="HYPOTHETICAL RIBOSOME-ASSOCIATED PROTEIN"/>
    <property type="match status" value="1"/>
</dbReference>
<name>A0ABV1FAE0_9FIRM</name>
<keyword evidence="1" id="KW-0690">Ribosome biogenesis</keyword>
<dbReference type="InterPro" id="IPR007422">
    <property type="entry name" value="Peptidase_Prp"/>
</dbReference>
<evidence type="ECO:0000256" key="2">
    <source>
        <dbReference type="ARBA" id="ARBA00022670"/>
    </source>
</evidence>
<keyword evidence="4" id="KW-0788">Thiol protease</keyword>
<dbReference type="InterPro" id="IPR036764">
    <property type="entry name" value="Peptidase_Prp_sf"/>
</dbReference>
<comment type="caution">
    <text evidence="7">The sequence shown here is derived from an EMBL/GenBank/DDBJ whole genome shotgun (WGS) entry which is preliminary data.</text>
</comment>
<dbReference type="GO" id="GO:0006508">
    <property type="term" value="P:proteolysis"/>
    <property type="evidence" value="ECO:0007669"/>
    <property type="project" value="UniProtKB-KW"/>
</dbReference>
<sequence>MTTVTFLKSDDIICGFEISGHSDFAEEGSDIVCAAISSAAYMTANTVTEILHINAQVTEDDGLMKVRMSPNDALKACDILSGLKLHLTALSEQYKNFIKVKFSEV</sequence>
<dbReference type="RefSeq" id="WP_046431566.1">
    <property type="nucleotide sequence ID" value="NZ_JBBMEZ010000008.1"/>
</dbReference>
<evidence type="ECO:0000313" key="7">
    <source>
        <dbReference type="EMBL" id="MEQ2469523.1"/>
    </source>
</evidence>
<proteinExistence type="inferred from homology"/>
<evidence type="ECO:0000256" key="1">
    <source>
        <dbReference type="ARBA" id="ARBA00022517"/>
    </source>
</evidence>
<protein>
    <recommendedName>
        <fullName evidence="6">Ribosomal processing cysteine protease Prp</fullName>
    </recommendedName>
</protein>
<accession>A0ABV1FAE0</accession>
<evidence type="ECO:0000256" key="5">
    <source>
        <dbReference type="ARBA" id="ARBA00044503"/>
    </source>
</evidence>
<evidence type="ECO:0000256" key="6">
    <source>
        <dbReference type="ARBA" id="ARBA00044538"/>
    </source>
</evidence>
<dbReference type="SUPFAM" id="SSF118010">
    <property type="entry name" value="TM1457-like"/>
    <property type="match status" value="1"/>
</dbReference>
<dbReference type="EMBL" id="JBBMEZ010000008">
    <property type="protein sequence ID" value="MEQ2469523.1"/>
    <property type="molecule type" value="Genomic_DNA"/>
</dbReference>